<dbReference type="GO" id="GO:0009360">
    <property type="term" value="C:DNA polymerase III complex"/>
    <property type="evidence" value="ECO:0007669"/>
    <property type="project" value="InterPro"/>
</dbReference>
<evidence type="ECO:0000256" key="11">
    <source>
        <dbReference type="ARBA" id="ARBA00049244"/>
    </source>
</evidence>
<dbReference type="EC" id="2.7.7.7" evidence="2"/>
<dbReference type="Pfam" id="PF13177">
    <property type="entry name" value="DNA_pol3_delta2"/>
    <property type="match status" value="1"/>
</dbReference>
<evidence type="ECO:0000313" key="14">
    <source>
        <dbReference type="EMBL" id="MBC5999484.1"/>
    </source>
</evidence>
<keyword evidence="10" id="KW-0239">DNA-directed DNA polymerase</keyword>
<dbReference type="InterPro" id="IPR008921">
    <property type="entry name" value="DNA_pol3_clamp-load_cplx_C"/>
</dbReference>
<evidence type="ECO:0000256" key="8">
    <source>
        <dbReference type="ARBA" id="ARBA00022833"/>
    </source>
</evidence>
<dbReference type="SMART" id="SM00382">
    <property type="entry name" value="AAA"/>
    <property type="match status" value="1"/>
</dbReference>
<dbReference type="GO" id="GO:0005524">
    <property type="term" value="F:ATP binding"/>
    <property type="evidence" value="ECO:0007669"/>
    <property type="project" value="UniProtKB-KW"/>
</dbReference>
<evidence type="ECO:0000313" key="15">
    <source>
        <dbReference type="Proteomes" id="UP000644115"/>
    </source>
</evidence>
<feature type="domain" description="AAA+ ATPase" evidence="13">
    <location>
        <begin position="36"/>
        <end position="181"/>
    </location>
</feature>
<dbReference type="CDD" id="cd18137">
    <property type="entry name" value="HLD_clamp_pol_III_gamma_tau"/>
    <property type="match status" value="1"/>
</dbReference>
<dbReference type="GO" id="GO:0003887">
    <property type="term" value="F:DNA-directed DNA polymerase activity"/>
    <property type="evidence" value="ECO:0007669"/>
    <property type="project" value="UniProtKB-KW"/>
</dbReference>
<dbReference type="PANTHER" id="PTHR11669">
    <property type="entry name" value="REPLICATION FACTOR C / DNA POLYMERASE III GAMMA-TAU SUBUNIT"/>
    <property type="match status" value="1"/>
</dbReference>
<dbReference type="Gene3D" id="1.10.8.60">
    <property type="match status" value="1"/>
</dbReference>
<dbReference type="NCBIfam" id="TIGR02397">
    <property type="entry name" value="dnaX_nterm"/>
    <property type="match status" value="1"/>
</dbReference>
<dbReference type="InterPro" id="IPR045085">
    <property type="entry name" value="HLD_clamp_pol_III_gamma_tau"/>
</dbReference>
<evidence type="ECO:0000256" key="9">
    <source>
        <dbReference type="ARBA" id="ARBA00022840"/>
    </source>
</evidence>
<keyword evidence="9" id="KW-0067">ATP-binding</keyword>
<name>A0A923SLP6_9FIRM</name>
<feature type="region of interest" description="Disordered" evidence="12">
    <location>
        <begin position="373"/>
        <end position="426"/>
    </location>
</feature>
<gene>
    <name evidence="14" type="primary">dnaX</name>
    <name evidence="14" type="ORF">H8876_05675</name>
</gene>
<evidence type="ECO:0000256" key="3">
    <source>
        <dbReference type="ARBA" id="ARBA00022679"/>
    </source>
</evidence>
<dbReference type="InterPro" id="IPR050238">
    <property type="entry name" value="DNA_Rep/Repair_Clamp_Loader"/>
</dbReference>
<feature type="compositionally biased region" description="Polar residues" evidence="12">
    <location>
        <begin position="393"/>
        <end position="408"/>
    </location>
</feature>
<dbReference type="InterPro" id="IPR003593">
    <property type="entry name" value="AAA+_ATPase"/>
</dbReference>
<keyword evidence="7" id="KW-0547">Nucleotide-binding</keyword>
<evidence type="ECO:0000256" key="2">
    <source>
        <dbReference type="ARBA" id="ARBA00012417"/>
    </source>
</evidence>
<dbReference type="InterPro" id="IPR022754">
    <property type="entry name" value="DNA_pol_III_gamma-3"/>
</dbReference>
<dbReference type="PANTHER" id="PTHR11669:SF0">
    <property type="entry name" value="PROTEIN STICHEL-LIKE 2"/>
    <property type="match status" value="1"/>
</dbReference>
<dbReference type="RefSeq" id="WP_249286915.1">
    <property type="nucleotide sequence ID" value="NZ_JACRWC010000070.1"/>
</dbReference>
<keyword evidence="6" id="KW-0479">Metal-binding</keyword>
<feature type="compositionally biased region" description="Basic and acidic residues" evidence="12">
    <location>
        <begin position="412"/>
        <end position="426"/>
    </location>
</feature>
<dbReference type="AlphaFoldDB" id="A0A923SLP6"/>
<protein>
    <recommendedName>
        <fullName evidence="2">DNA-directed DNA polymerase</fullName>
        <ecNumber evidence="2">2.7.7.7</ecNumber>
    </recommendedName>
</protein>
<keyword evidence="8" id="KW-0862">Zinc</keyword>
<dbReference type="EMBL" id="JACRWC010000070">
    <property type="protein sequence ID" value="MBC5999484.1"/>
    <property type="molecule type" value="Genomic_DNA"/>
</dbReference>
<organism evidence="14 15">
    <name type="scientific">Lentihominibacter faecis</name>
    <dbReference type="NCBI Taxonomy" id="2764712"/>
    <lineage>
        <taxon>Bacteria</taxon>
        <taxon>Bacillati</taxon>
        <taxon>Bacillota</taxon>
        <taxon>Clostridia</taxon>
        <taxon>Peptostreptococcales</taxon>
        <taxon>Anaerovoracaceae</taxon>
        <taxon>Lentihominibacter</taxon>
    </lineage>
</organism>
<comment type="caution">
    <text evidence="14">The sequence shown here is derived from an EMBL/GenBank/DDBJ whole genome shotgun (WGS) entry which is preliminary data.</text>
</comment>
<keyword evidence="15" id="KW-1185">Reference proteome</keyword>
<dbReference type="Gene3D" id="3.40.50.300">
    <property type="entry name" value="P-loop containing nucleotide triphosphate hydrolases"/>
    <property type="match status" value="1"/>
</dbReference>
<dbReference type="SUPFAM" id="SSF52540">
    <property type="entry name" value="P-loop containing nucleoside triphosphate hydrolases"/>
    <property type="match status" value="1"/>
</dbReference>
<dbReference type="InterPro" id="IPR012763">
    <property type="entry name" value="DNA_pol_III_sug/sutau_N"/>
</dbReference>
<dbReference type="Gene3D" id="1.20.272.10">
    <property type="match status" value="1"/>
</dbReference>
<sequence length="533" mass="58528">MYTALYRAYRPEVFDEILGQDHIVRILKNQIQTDTTSHAYLFCGTRGTGKTTTARILAKGLNCLSEGDRPCGQCSVCREIKEGTFLDVIEIDAASNNGVDNIRELRESVKYPPAAGRKKVYIIDEVHMLSTGAFNALLKTLEEPPEYVVFILATTEPHKLPATILSRCMRLDFKRVPENVLIGGMSEICQKKGIQVSDSALRIIAANADGSVRDGLSILDQCISGGDTKVDASDVLEFLGASGEETFVELTDLIRKKRTSDAIVLVAQALADGKDVRQFMRDWVNHYRNLLMTKFIKNPQEIINMSVENIDRIRRQSETIELTEINQGILELSRTINEAKWSTQPRILLELAIVKLSSVSAGRTPIMGMTSERMISSEPAGSQGYYGKPAGSPLQNATSGSPGESSVSEIGHAPDEDGNKAAPEPKDYDRIWKAVFEDGEASKGSFYIVGSGAALTSIEEHSFTVTVRSGHVKAYAERNRELLETLMERHTGKKRSMKIAETGAGAASMESEASMEDIAQEAEKLLGVNVEIK</sequence>
<evidence type="ECO:0000256" key="1">
    <source>
        <dbReference type="ARBA" id="ARBA00006360"/>
    </source>
</evidence>
<dbReference type="GO" id="GO:0046872">
    <property type="term" value="F:metal ion binding"/>
    <property type="evidence" value="ECO:0007669"/>
    <property type="project" value="UniProtKB-KW"/>
</dbReference>
<dbReference type="GO" id="GO:0006261">
    <property type="term" value="P:DNA-templated DNA replication"/>
    <property type="evidence" value="ECO:0007669"/>
    <property type="project" value="TreeGrafter"/>
</dbReference>
<dbReference type="Pfam" id="PF12169">
    <property type="entry name" value="DNA_pol3_gamma3"/>
    <property type="match status" value="1"/>
</dbReference>
<dbReference type="Proteomes" id="UP000644115">
    <property type="component" value="Unassembled WGS sequence"/>
</dbReference>
<reference evidence="14" key="1">
    <citation type="submission" date="2020-08" db="EMBL/GenBank/DDBJ databases">
        <authorList>
            <person name="Liu C."/>
            <person name="Sun Q."/>
        </authorList>
    </citation>
    <scope>NUCLEOTIDE SEQUENCE</scope>
    <source>
        <strain evidence="14">BX16</strain>
    </source>
</reference>
<evidence type="ECO:0000256" key="4">
    <source>
        <dbReference type="ARBA" id="ARBA00022695"/>
    </source>
</evidence>
<keyword evidence="3 14" id="KW-0808">Transferase</keyword>
<keyword evidence="4 14" id="KW-0548">Nucleotidyltransferase</keyword>
<evidence type="ECO:0000256" key="6">
    <source>
        <dbReference type="ARBA" id="ARBA00022723"/>
    </source>
</evidence>
<evidence type="ECO:0000256" key="7">
    <source>
        <dbReference type="ARBA" id="ARBA00022741"/>
    </source>
</evidence>
<comment type="catalytic activity">
    <reaction evidence="11">
        <text>DNA(n) + a 2'-deoxyribonucleoside 5'-triphosphate = DNA(n+1) + diphosphate</text>
        <dbReference type="Rhea" id="RHEA:22508"/>
        <dbReference type="Rhea" id="RHEA-COMP:17339"/>
        <dbReference type="Rhea" id="RHEA-COMP:17340"/>
        <dbReference type="ChEBI" id="CHEBI:33019"/>
        <dbReference type="ChEBI" id="CHEBI:61560"/>
        <dbReference type="ChEBI" id="CHEBI:173112"/>
        <dbReference type="EC" id="2.7.7.7"/>
    </reaction>
</comment>
<dbReference type="NCBIfam" id="NF004046">
    <property type="entry name" value="PRK05563.1"/>
    <property type="match status" value="1"/>
</dbReference>
<keyword evidence="5" id="KW-0235">DNA replication</keyword>
<dbReference type="Pfam" id="PF22608">
    <property type="entry name" value="DNAX_ATPase_lid"/>
    <property type="match status" value="1"/>
</dbReference>
<evidence type="ECO:0000256" key="10">
    <source>
        <dbReference type="ARBA" id="ARBA00022932"/>
    </source>
</evidence>
<dbReference type="InterPro" id="IPR027417">
    <property type="entry name" value="P-loop_NTPase"/>
</dbReference>
<dbReference type="GO" id="GO:0003677">
    <property type="term" value="F:DNA binding"/>
    <property type="evidence" value="ECO:0007669"/>
    <property type="project" value="InterPro"/>
</dbReference>
<evidence type="ECO:0000259" key="13">
    <source>
        <dbReference type="SMART" id="SM00382"/>
    </source>
</evidence>
<dbReference type="SUPFAM" id="SSF48019">
    <property type="entry name" value="post-AAA+ oligomerization domain-like"/>
    <property type="match status" value="1"/>
</dbReference>
<comment type="similarity">
    <text evidence="1">Belongs to the DnaX/STICHEL family.</text>
</comment>
<proteinExistence type="inferred from homology"/>
<dbReference type="FunFam" id="3.40.50.300:FF:000014">
    <property type="entry name" value="DNA polymerase III subunit gamma/tau"/>
    <property type="match status" value="1"/>
</dbReference>
<evidence type="ECO:0000256" key="5">
    <source>
        <dbReference type="ARBA" id="ARBA00022705"/>
    </source>
</evidence>
<accession>A0A923SLP6</accession>
<evidence type="ECO:0000256" key="12">
    <source>
        <dbReference type="SAM" id="MobiDB-lite"/>
    </source>
</evidence>